<evidence type="ECO:0000313" key="2">
    <source>
        <dbReference type="EMBL" id="KCW54728.1"/>
    </source>
</evidence>
<dbReference type="AlphaFoldDB" id="A0A059ALK1"/>
<dbReference type="InParanoid" id="A0A059ALK1"/>
<feature type="chain" id="PRO_5012407177" description="Secreted protein" evidence="1">
    <location>
        <begin position="16"/>
        <end position="87"/>
    </location>
</feature>
<dbReference type="Gramene" id="KCW54728">
    <property type="protein sequence ID" value="KCW54728"/>
    <property type="gene ID" value="EUGRSUZ_I00679"/>
</dbReference>
<organism evidence="2">
    <name type="scientific">Eucalyptus grandis</name>
    <name type="common">Flooded gum</name>
    <dbReference type="NCBI Taxonomy" id="71139"/>
    <lineage>
        <taxon>Eukaryota</taxon>
        <taxon>Viridiplantae</taxon>
        <taxon>Streptophyta</taxon>
        <taxon>Embryophyta</taxon>
        <taxon>Tracheophyta</taxon>
        <taxon>Spermatophyta</taxon>
        <taxon>Magnoliopsida</taxon>
        <taxon>eudicotyledons</taxon>
        <taxon>Gunneridae</taxon>
        <taxon>Pentapetalae</taxon>
        <taxon>rosids</taxon>
        <taxon>malvids</taxon>
        <taxon>Myrtales</taxon>
        <taxon>Myrtaceae</taxon>
        <taxon>Myrtoideae</taxon>
        <taxon>Eucalypteae</taxon>
        <taxon>Eucalyptus</taxon>
    </lineage>
</organism>
<keyword evidence="1" id="KW-0732">Signal</keyword>
<dbReference type="EMBL" id="KK198761">
    <property type="protein sequence ID" value="KCW54728.1"/>
    <property type="molecule type" value="Genomic_DNA"/>
</dbReference>
<evidence type="ECO:0008006" key="3">
    <source>
        <dbReference type="Google" id="ProtNLM"/>
    </source>
</evidence>
<proteinExistence type="predicted"/>
<gene>
    <name evidence="2" type="ORF">EUGRSUZ_I00679</name>
</gene>
<name>A0A059ALK1_EUCGR</name>
<protein>
    <recommendedName>
        <fullName evidence="3">Secreted protein</fullName>
    </recommendedName>
</protein>
<feature type="signal peptide" evidence="1">
    <location>
        <begin position="1"/>
        <end position="15"/>
    </location>
</feature>
<reference evidence="2" key="1">
    <citation type="submission" date="2013-07" db="EMBL/GenBank/DDBJ databases">
        <title>The genome of Eucalyptus grandis.</title>
        <authorList>
            <person name="Schmutz J."/>
            <person name="Hayes R."/>
            <person name="Myburg A."/>
            <person name="Tuskan G."/>
            <person name="Grattapaglia D."/>
            <person name="Rokhsar D.S."/>
        </authorList>
    </citation>
    <scope>NUCLEOTIDE SEQUENCE</scope>
    <source>
        <tissue evidence="2">Leaf extractions</tissue>
    </source>
</reference>
<accession>A0A059ALK1</accession>
<sequence>MRLLLRLFLFGNVTGDGSTAGRRQQCAVDYCVKKRRMIKRQNLKLSFVVGARDLTLAIESLEVVGWTFSTFTNVKLFFLTCEIEFSY</sequence>
<evidence type="ECO:0000256" key="1">
    <source>
        <dbReference type="SAM" id="SignalP"/>
    </source>
</evidence>